<comment type="caution">
    <text evidence="1">The sequence shown here is derived from an EMBL/GenBank/DDBJ whole genome shotgun (WGS) entry which is preliminary data.</text>
</comment>
<name>A0A645F5B4_9ZZZZ</name>
<proteinExistence type="predicted"/>
<evidence type="ECO:0000313" key="1">
    <source>
        <dbReference type="EMBL" id="MPN08702.1"/>
    </source>
</evidence>
<protein>
    <submittedName>
        <fullName evidence="1">Uncharacterized protein</fullName>
    </submittedName>
</protein>
<sequence length="194" mass="20877">MHEVDTRSLLDQLSRKMRRRADAGAAVAVFAWVGLGQFDEVIHGFDRNMRTGYPQIGGQGGQAHRGQVHRRVVLLRGIHKLGARHFVAGAGQQGVAVGLGRYHALRSHHACGARHVLDHDSGVQLPGQHVPDHAADHVDGATRGIANHDADGLAGIGILCLRRPCEQAGHGTGDAKSAGKSGAFWIRKSHNYLW</sequence>
<organism evidence="1">
    <name type="scientific">bioreactor metagenome</name>
    <dbReference type="NCBI Taxonomy" id="1076179"/>
    <lineage>
        <taxon>unclassified sequences</taxon>
        <taxon>metagenomes</taxon>
        <taxon>ecological metagenomes</taxon>
    </lineage>
</organism>
<dbReference type="AlphaFoldDB" id="A0A645F5B4"/>
<dbReference type="EMBL" id="VSSQ01054788">
    <property type="protein sequence ID" value="MPN08702.1"/>
    <property type="molecule type" value="Genomic_DNA"/>
</dbReference>
<reference evidence="1" key="1">
    <citation type="submission" date="2019-08" db="EMBL/GenBank/DDBJ databases">
        <authorList>
            <person name="Kucharzyk K."/>
            <person name="Murdoch R.W."/>
            <person name="Higgins S."/>
            <person name="Loffler F."/>
        </authorList>
    </citation>
    <scope>NUCLEOTIDE SEQUENCE</scope>
</reference>
<gene>
    <name evidence="1" type="ORF">SDC9_155987</name>
</gene>
<accession>A0A645F5B4</accession>